<dbReference type="InterPro" id="IPR013785">
    <property type="entry name" value="Aldolase_TIM"/>
</dbReference>
<reference evidence="5" key="1">
    <citation type="submission" date="2017-06" db="EMBL/GenBank/DDBJ databases">
        <authorList>
            <person name="Varghese N."/>
            <person name="Submissions S."/>
        </authorList>
    </citation>
    <scope>NUCLEOTIDE SEQUENCE [LARGE SCALE GENOMIC DNA]</scope>
    <source>
        <strain evidence="5">LNB2</strain>
    </source>
</reference>
<dbReference type="Gene3D" id="3.20.20.70">
    <property type="entry name" value="Aldolase class I"/>
    <property type="match status" value="1"/>
</dbReference>
<evidence type="ECO:0000256" key="1">
    <source>
        <dbReference type="ARBA" id="ARBA00022630"/>
    </source>
</evidence>
<dbReference type="Proteomes" id="UP000198281">
    <property type="component" value="Unassembled WGS sequence"/>
</dbReference>
<dbReference type="InterPro" id="IPR001155">
    <property type="entry name" value="OxRdtase_FMN_N"/>
</dbReference>
<dbReference type="AlphaFoldDB" id="A0A239BLN6"/>
<organism evidence="4 5">
    <name type="scientific">Edaphosphingomonas laterariae</name>
    <dbReference type="NCBI Taxonomy" id="861865"/>
    <lineage>
        <taxon>Bacteria</taxon>
        <taxon>Pseudomonadati</taxon>
        <taxon>Pseudomonadota</taxon>
        <taxon>Alphaproteobacteria</taxon>
        <taxon>Sphingomonadales</taxon>
        <taxon>Rhizorhabdaceae</taxon>
        <taxon>Edaphosphingomonas</taxon>
    </lineage>
</organism>
<keyword evidence="1" id="KW-0285">Flavoprotein</keyword>
<gene>
    <name evidence="4" type="ORF">SAMN06295912_101244</name>
</gene>
<dbReference type="EMBL" id="FZOS01000001">
    <property type="protein sequence ID" value="SNS08509.1"/>
    <property type="molecule type" value="Genomic_DNA"/>
</dbReference>
<feature type="domain" description="NADH:flavin oxidoreductase/NADH oxidase N-terminal" evidence="3">
    <location>
        <begin position="6"/>
        <end position="351"/>
    </location>
</feature>
<dbReference type="SUPFAM" id="SSF51395">
    <property type="entry name" value="FMN-linked oxidoreductases"/>
    <property type="match status" value="1"/>
</dbReference>
<dbReference type="RefSeq" id="WP_089217761.1">
    <property type="nucleotide sequence ID" value="NZ_FZOS01000001.1"/>
</dbReference>
<dbReference type="PANTHER" id="PTHR43656:SF2">
    <property type="entry name" value="BINDING OXIDOREDUCTASE, PUTATIVE (AFU_ORTHOLOGUE AFUA_2G08260)-RELATED"/>
    <property type="match status" value="1"/>
</dbReference>
<dbReference type="OrthoDB" id="9804454at2"/>
<sequence>MSDSPLFQPFDHPKLKTRNRIVMAPMTRKFSPGGVPGANVADYYRRRGEGGVGLILSEGVGIRRNGSRPDKAVPNFFGDDALAGWQAVVDAVKPTGACFAPQFWHVGARPDDTTRNLPDAPIDSPSGMPWPGKTVAEPMTEAAIADTIAAYAEAAANAKALGCNAVEIHGAHGYLIDQFLWDATNQRDDGWNGPTLKERARFAAEVVKAMRAATGPDFAILMRISQDKSPDGSIRLANTPAELEQLVTTLADAGVDMLHCSGARFSRREFEGSDLSFAGWVKKLSGLATIAVGTVGLDVPAKSKLFDSFGPGELDEVERRLDAGEFDLVAVGRALLADPDWANKVRDGRIDELIGFDAKYMTKLH</sequence>
<keyword evidence="5" id="KW-1185">Reference proteome</keyword>
<keyword evidence="2" id="KW-0560">Oxidoreductase</keyword>
<name>A0A239BLN6_9SPHN</name>
<accession>A0A239BLN6</accession>
<protein>
    <submittedName>
        <fullName evidence="4">2,4-dienoyl-CoA reductase</fullName>
    </submittedName>
</protein>
<dbReference type="PANTHER" id="PTHR43656">
    <property type="entry name" value="BINDING OXIDOREDUCTASE, PUTATIVE (AFU_ORTHOLOGUE AFUA_2G08260)-RELATED"/>
    <property type="match status" value="1"/>
</dbReference>
<proteinExistence type="predicted"/>
<evidence type="ECO:0000313" key="4">
    <source>
        <dbReference type="EMBL" id="SNS08509.1"/>
    </source>
</evidence>
<dbReference type="GO" id="GO:0010181">
    <property type="term" value="F:FMN binding"/>
    <property type="evidence" value="ECO:0007669"/>
    <property type="project" value="InterPro"/>
</dbReference>
<dbReference type="Pfam" id="PF00724">
    <property type="entry name" value="Oxidored_FMN"/>
    <property type="match status" value="1"/>
</dbReference>
<evidence type="ECO:0000313" key="5">
    <source>
        <dbReference type="Proteomes" id="UP000198281"/>
    </source>
</evidence>
<evidence type="ECO:0000256" key="2">
    <source>
        <dbReference type="ARBA" id="ARBA00023002"/>
    </source>
</evidence>
<evidence type="ECO:0000259" key="3">
    <source>
        <dbReference type="Pfam" id="PF00724"/>
    </source>
</evidence>
<dbReference type="GO" id="GO:0016491">
    <property type="term" value="F:oxidoreductase activity"/>
    <property type="evidence" value="ECO:0007669"/>
    <property type="project" value="UniProtKB-KW"/>
</dbReference>
<dbReference type="InterPro" id="IPR051799">
    <property type="entry name" value="NADH_flavin_oxidoreductase"/>
</dbReference>